<evidence type="ECO:0000313" key="12">
    <source>
        <dbReference type="EnsemblMetazoa" id="G18771.7:cds"/>
    </source>
</evidence>
<evidence type="ECO:0000256" key="7">
    <source>
        <dbReference type="ARBA" id="ARBA00022989"/>
    </source>
</evidence>
<evidence type="ECO:0000256" key="4">
    <source>
        <dbReference type="ARBA" id="ARBA00022679"/>
    </source>
</evidence>
<reference evidence="12" key="1">
    <citation type="submission" date="2022-08" db="UniProtKB">
        <authorList>
            <consortium name="EnsemblMetazoa"/>
        </authorList>
    </citation>
    <scope>IDENTIFICATION</scope>
    <source>
        <strain evidence="12">05x7-T-G4-1.051#20</strain>
    </source>
</reference>
<evidence type="ECO:0000256" key="1">
    <source>
        <dbReference type="ARBA" id="ARBA00004323"/>
    </source>
</evidence>
<keyword evidence="9 11" id="KW-0472">Membrane</keyword>
<evidence type="ECO:0000256" key="2">
    <source>
        <dbReference type="ARBA" id="ARBA00008661"/>
    </source>
</evidence>
<keyword evidence="8 11" id="KW-0333">Golgi apparatus</keyword>
<evidence type="ECO:0000256" key="6">
    <source>
        <dbReference type="ARBA" id="ARBA00022968"/>
    </source>
</evidence>
<keyword evidence="7 11" id="KW-1133">Transmembrane helix</keyword>
<keyword evidence="3 11" id="KW-0328">Glycosyltransferase</keyword>
<dbReference type="GO" id="GO:0006493">
    <property type="term" value="P:protein O-linked glycosylation"/>
    <property type="evidence" value="ECO:0007669"/>
    <property type="project" value="TreeGrafter"/>
</dbReference>
<keyword evidence="6 11" id="KW-0735">Signal-anchor</keyword>
<evidence type="ECO:0000256" key="5">
    <source>
        <dbReference type="ARBA" id="ARBA00022692"/>
    </source>
</evidence>
<comment type="similarity">
    <text evidence="2 11">Belongs to the glycosyltransferase 31 family.</text>
</comment>
<organism evidence="12 13">
    <name type="scientific">Magallana gigas</name>
    <name type="common">Pacific oyster</name>
    <name type="synonym">Crassostrea gigas</name>
    <dbReference type="NCBI Taxonomy" id="29159"/>
    <lineage>
        <taxon>Eukaryota</taxon>
        <taxon>Metazoa</taxon>
        <taxon>Spiralia</taxon>
        <taxon>Lophotrochozoa</taxon>
        <taxon>Mollusca</taxon>
        <taxon>Bivalvia</taxon>
        <taxon>Autobranchia</taxon>
        <taxon>Pteriomorphia</taxon>
        <taxon>Ostreida</taxon>
        <taxon>Ostreoidea</taxon>
        <taxon>Ostreidae</taxon>
        <taxon>Magallana</taxon>
    </lineage>
</organism>
<evidence type="ECO:0000256" key="11">
    <source>
        <dbReference type="RuleBase" id="RU363063"/>
    </source>
</evidence>
<keyword evidence="5 11" id="KW-0812">Transmembrane</keyword>
<keyword evidence="4" id="KW-0808">Transferase</keyword>
<evidence type="ECO:0000313" key="13">
    <source>
        <dbReference type="Proteomes" id="UP000005408"/>
    </source>
</evidence>
<comment type="subcellular location">
    <subcellularLocation>
        <location evidence="1 11">Golgi apparatus membrane</location>
        <topology evidence="1 11">Single-pass type II membrane protein</topology>
    </subcellularLocation>
</comment>
<dbReference type="EC" id="2.4.1.-" evidence="11"/>
<feature type="transmembrane region" description="Helical" evidence="11">
    <location>
        <begin position="20"/>
        <end position="36"/>
    </location>
</feature>
<dbReference type="GO" id="GO:0000139">
    <property type="term" value="C:Golgi membrane"/>
    <property type="evidence" value="ECO:0007669"/>
    <property type="project" value="UniProtKB-SubCell"/>
</dbReference>
<dbReference type="AlphaFoldDB" id="A0A8W8JEC3"/>
<keyword evidence="10" id="KW-0325">Glycoprotein</keyword>
<evidence type="ECO:0000256" key="10">
    <source>
        <dbReference type="ARBA" id="ARBA00023180"/>
    </source>
</evidence>
<dbReference type="Proteomes" id="UP000005408">
    <property type="component" value="Unassembled WGS sequence"/>
</dbReference>
<dbReference type="PANTHER" id="PTHR11214:SF379">
    <property type="entry name" value="HEXOSYLTRANSFERASE-RELATED"/>
    <property type="match status" value="1"/>
</dbReference>
<dbReference type="Pfam" id="PF01762">
    <property type="entry name" value="Galactosyl_T"/>
    <property type="match status" value="1"/>
</dbReference>
<keyword evidence="13" id="KW-1185">Reference proteome</keyword>
<dbReference type="GO" id="GO:0016758">
    <property type="term" value="F:hexosyltransferase activity"/>
    <property type="evidence" value="ECO:0007669"/>
    <property type="project" value="InterPro"/>
</dbReference>
<dbReference type="EnsemblMetazoa" id="G18771.7">
    <property type="protein sequence ID" value="G18771.7:cds"/>
    <property type="gene ID" value="G18771"/>
</dbReference>
<dbReference type="InterPro" id="IPR002659">
    <property type="entry name" value="Glyco_trans_31"/>
</dbReference>
<accession>A0A8W8JEC3</accession>
<evidence type="ECO:0000256" key="9">
    <source>
        <dbReference type="ARBA" id="ARBA00023136"/>
    </source>
</evidence>
<name>A0A8W8JEC3_MAGGI</name>
<dbReference type="Gene3D" id="3.90.550.50">
    <property type="match status" value="1"/>
</dbReference>
<dbReference type="PANTHER" id="PTHR11214">
    <property type="entry name" value="BETA-1,3-N-ACETYLGLUCOSAMINYLTRANSFERASE"/>
    <property type="match status" value="1"/>
</dbReference>
<dbReference type="FunFam" id="3.90.550.50:FF:000001">
    <property type="entry name" value="Hexosyltransferase"/>
    <property type="match status" value="1"/>
</dbReference>
<dbReference type="EnsemblMetazoa" id="G18771.2">
    <property type="protein sequence ID" value="G18771.2:cds"/>
    <property type="gene ID" value="G18771"/>
</dbReference>
<protein>
    <recommendedName>
        <fullName evidence="11">Hexosyltransferase</fullName>
        <ecNumber evidence="11">2.4.1.-</ecNumber>
    </recommendedName>
</protein>
<evidence type="ECO:0000256" key="3">
    <source>
        <dbReference type="ARBA" id="ARBA00022676"/>
    </source>
</evidence>
<proteinExistence type="inferred from homology"/>
<evidence type="ECO:0000256" key="8">
    <source>
        <dbReference type="ARBA" id="ARBA00023034"/>
    </source>
</evidence>
<sequence>MKKMQALKRRIQTIKHIVKWVVIIYLLTYIVCLPFRESKKGADETSYKLLQAYVESGLLETAPMRHKTYSNGEVFLLIMVPSAVSNFEQRDAIRRTWGNVSTTKPTVLLKFVLGKSKDTVQQSLAETENSIHNDILFEEILETYENLSQKSIALLRWASTNCKGVKYLLKIDDDMFLNLPRLLNELNAHPKTNTISGCKVSGASPFRFAFSKWKISRSDYKQDYYPDYIAGTAYLISGDIISNLYRATRNVPYFIFEDVYITGLCRKHIGAVALENKGFNCGYRNRGPCGNNFRYQITGHHYTPREIQRMWLELQDRWSNCRLVDHYFIYKLVDLFKYMFL</sequence>